<proteinExistence type="predicted"/>
<reference evidence="3 4" key="1">
    <citation type="submission" date="2020-08" db="EMBL/GenBank/DDBJ databases">
        <title>Genomic Encyclopedia of Type Strains, Phase IV (KMG-IV): sequencing the most valuable type-strain genomes for metagenomic binning, comparative biology and taxonomic classification.</title>
        <authorList>
            <person name="Goeker M."/>
        </authorList>
    </citation>
    <scope>NUCLEOTIDE SEQUENCE [LARGE SCALE GENOMIC DNA]</scope>
    <source>
        <strain evidence="3 4">DSM 7051</strain>
    </source>
</reference>
<keyword evidence="4" id="KW-1185">Reference proteome</keyword>
<dbReference type="NCBIfam" id="TIGR01439">
    <property type="entry name" value="lp_hng_hel_AbrB"/>
    <property type="match status" value="1"/>
</dbReference>
<evidence type="ECO:0000313" key="4">
    <source>
        <dbReference type="Proteomes" id="UP000536262"/>
    </source>
</evidence>
<dbReference type="EMBL" id="JACHOU010000013">
    <property type="protein sequence ID" value="MBB6356379.1"/>
    <property type="molecule type" value="Genomic_DNA"/>
</dbReference>
<dbReference type="InterPro" id="IPR007159">
    <property type="entry name" value="SpoVT-AbrB_dom"/>
</dbReference>
<keyword evidence="1" id="KW-0238">DNA-binding</keyword>
<dbReference type="SMART" id="SM00966">
    <property type="entry name" value="SpoVT_AbrB"/>
    <property type="match status" value="1"/>
</dbReference>
<dbReference type="SUPFAM" id="SSF89447">
    <property type="entry name" value="AbrB/MazE/MraZ-like"/>
    <property type="match status" value="1"/>
</dbReference>
<feature type="domain" description="SpoVT-AbrB" evidence="2">
    <location>
        <begin position="1"/>
        <end position="47"/>
    </location>
</feature>
<comment type="caution">
    <text evidence="3">The sequence shown here is derived from an EMBL/GenBank/DDBJ whole genome shotgun (WGS) entry which is preliminary data.</text>
</comment>
<evidence type="ECO:0000256" key="1">
    <source>
        <dbReference type="PROSITE-ProRule" id="PRU01076"/>
    </source>
</evidence>
<dbReference type="Proteomes" id="UP000536262">
    <property type="component" value="Unassembled WGS sequence"/>
</dbReference>
<protein>
    <submittedName>
        <fullName evidence="3">AbrB family looped-hinge helix DNA binding protein</fullName>
    </submittedName>
</protein>
<organism evidence="3 4">
    <name type="scientific">Aminobacter aganoensis</name>
    <dbReference type="NCBI Taxonomy" id="83264"/>
    <lineage>
        <taxon>Bacteria</taxon>
        <taxon>Pseudomonadati</taxon>
        <taxon>Pseudomonadota</taxon>
        <taxon>Alphaproteobacteria</taxon>
        <taxon>Hyphomicrobiales</taxon>
        <taxon>Phyllobacteriaceae</taxon>
        <taxon>Aminobacter</taxon>
    </lineage>
</organism>
<dbReference type="AlphaFoldDB" id="A0A7X0FAZ7"/>
<sequence>MQTLTVTSKGQITVRKEVLKHLGVRPGDKILLDLAPDGNVVLKAAPQKRHGIEVIFGILHDPNQAPLTIEEMNRVIADGWAGKR</sequence>
<dbReference type="InterPro" id="IPR037914">
    <property type="entry name" value="SpoVT-AbrB_sf"/>
</dbReference>
<evidence type="ECO:0000259" key="2">
    <source>
        <dbReference type="PROSITE" id="PS51740"/>
    </source>
</evidence>
<dbReference type="PROSITE" id="PS51740">
    <property type="entry name" value="SPOVT_ABRB"/>
    <property type="match status" value="1"/>
</dbReference>
<dbReference type="GO" id="GO:0003677">
    <property type="term" value="F:DNA binding"/>
    <property type="evidence" value="ECO:0007669"/>
    <property type="project" value="UniProtKB-UniRule"/>
</dbReference>
<gene>
    <name evidence="3" type="ORF">GGR00_004187</name>
</gene>
<accession>A0A7X0FAZ7</accession>
<name>A0A7X0FAZ7_9HYPH</name>
<dbReference type="RefSeq" id="WP_184700747.1">
    <property type="nucleotide sequence ID" value="NZ_BAABEG010000001.1"/>
</dbReference>
<dbReference type="Gene3D" id="2.10.260.10">
    <property type="match status" value="1"/>
</dbReference>
<evidence type="ECO:0000313" key="3">
    <source>
        <dbReference type="EMBL" id="MBB6356379.1"/>
    </source>
</evidence>
<dbReference type="Pfam" id="PF04014">
    <property type="entry name" value="MazE_antitoxin"/>
    <property type="match status" value="1"/>
</dbReference>